<evidence type="ECO:0000313" key="2">
    <source>
        <dbReference type="Proteomes" id="UP000499080"/>
    </source>
</evidence>
<dbReference type="EMBL" id="BGPR01001584">
    <property type="protein sequence ID" value="GBM57213.1"/>
    <property type="molecule type" value="Genomic_DNA"/>
</dbReference>
<accession>A0A4Y2GUK5</accession>
<sequence length="115" mass="13156">MLTCYIRRIVHVELTFKNSGFNCSPPSKLDKFLADIYSKIFTPSKQHGTRRQSVCNIHDSHSAHFLSFTATELQETQDENSEPICLNTGEEIKRAPRDWRTEKGGTSVYVHQIGQ</sequence>
<gene>
    <name evidence="1" type="ORF">AVEN_44924_1</name>
</gene>
<proteinExistence type="predicted"/>
<evidence type="ECO:0000313" key="1">
    <source>
        <dbReference type="EMBL" id="GBM57213.1"/>
    </source>
</evidence>
<comment type="caution">
    <text evidence="1">The sequence shown here is derived from an EMBL/GenBank/DDBJ whole genome shotgun (WGS) entry which is preliminary data.</text>
</comment>
<keyword evidence="2" id="KW-1185">Reference proteome</keyword>
<protein>
    <submittedName>
        <fullName evidence="1">Uncharacterized protein</fullName>
    </submittedName>
</protein>
<name>A0A4Y2GUK5_ARAVE</name>
<reference evidence="1 2" key="1">
    <citation type="journal article" date="2019" name="Sci. Rep.">
        <title>Orb-weaving spider Araneus ventricosus genome elucidates the spidroin gene catalogue.</title>
        <authorList>
            <person name="Kono N."/>
            <person name="Nakamura H."/>
            <person name="Ohtoshi R."/>
            <person name="Moran D.A.P."/>
            <person name="Shinohara A."/>
            <person name="Yoshida Y."/>
            <person name="Fujiwara M."/>
            <person name="Mori M."/>
            <person name="Tomita M."/>
            <person name="Arakawa K."/>
        </authorList>
    </citation>
    <scope>NUCLEOTIDE SEQUENCE [LARGE SCALE GENOMIC DNA]</scope>
</reference>
<organism evidence="1 2">
    <name type="scientific">Araneus ventricosus</name>
    <name type="common">Orbweaver spider</name>
    <name type="synonym">Epeira ventricosa</name>
    <dbReference type="NCBI Taxonomy" id="182803"/>
    <lineage>
        <taxon>Eukaryota</taxon>
        <taxon>Metazoa</taxon>
        <taxon>Ecdysozoa</taxon>
        <taxon>Arthropoda</taxon>
        <taxon>Chelicerata</taxon>
        <taxon>Arachnida</taxon>
        <taxon>Araneae</taxon>
        <taxon>Araneomorphae</taxon>
        <taxon>Entelegynae</taxon>
        <taxon>Araneoidea</taxon>
        <taxon>Araneidae</taxon>
        <taxon>Araneus</taxon>
    </lineage>
</organism>
<dbReference type="AlphaFoldDB" id="A0A4Y2GUK5"/>
<dbReference type="Proteomes" id="UP000499080">
    <property type="component" value="Unassembled WGS sequence"/>
</dbReference>